<proteinExistence type="predicted"/>
<reference evidence="2" key="1">
    <citation type="submission" date="2020-05" db="EMBL/GenBank/DDBJ databases">
        <authorList>
            <person name="Chiriac C."/>
            <person name="Salcher M."/>
            <person name="Ghai R."/>
            <person name="Kavagutti S V."/>
        </authorList>
    </citation>
    <scope>NUCLEOTIDE SEQUENCE</scope>
</reference>
<dbReference type="InterPro" id="IPR016047">
    <property type="entry name" value="M23ase_b-sheet_dom"/>
</dbReference>
<evidence type="ECO:0000259" key="1">
    <source>
        <dbReference type="Pfam" id="PF01551"/>
    </source>
</evidence>
<gene>
    <name evidence="2" type="ORF">UFOPK3837_00332</name>
</gene>
<accession>A0A6J7K343</accession>
<dbReference type="SUPFAM" id="SSF51261">
    <property type="entry name" value="Duplicated hybrid motif"/>
    <property type="match status" value="1"/>
</dbReference>
<protein>
    <submittedName>
        <fullName evidence="2">Unannotated protein</fullName>
    </submittedName>
</protein>
<sequence>MRNPLILLMLSFMAVFAAPKPANADALWQLPLANPKLVNVYLQPNSDYSAGHRGVDYLVKQGESVFAPADGVVRFAGKVVNRGVLSLTHGESLITSFEPVCTKLTAGQKVVKGEPVATICNLDGYRNHCGVRICLHFSLRNRDGYLSPLTIIGGLAPSRLLPIKP</sequence>
<evidence type="ECO:0000313" key="2">
    <source>
        <dbReference type="EMBL" id="CAB4949521.1"/>
    </source>
</evidence>
<dbReference type="InterPro" id="IPR011055">
    <property type="entry name" value="Dup_hybrid_motif"/>
</dbReference>
<dbReference type="Gene3D" id="2.70.70.10">
    <property type="entry name" value="Glucose Permease (Domain IIA)"/>
    <property type="match status" value="1"/>
</dbReference>
<dbReference type="EMBL" id="CAFBNO010000007">
    <property type="protein sequence ID" value="CAB4949521.1"/>
    <property type="molecule type" value="Genomic_DNA"/>
</dbReference>
<dbReference type="CDD" id="cd12797">
    <property type="entry name" value="M23_peptidase"/>
    <property type="match status" value="1"/>
</dbReference>
<dbReference type="Pfam" id="PF01551">
    <property type="entry name" value="Peptidase_M23"/>
    <property type="match status" value="1"/>
</dbReference>
<organism evidence="2">
    <name type="scientific">freshwater metagenome</name>
    <dbReference type="NCBI Taxonomy" id="449393"/>
    <lineage>
        <taxon>unclassified sequences</taxon>
        <taxon>metagenomes</taxon>
        <taxon>ecological metagenomes</taxon>
    </lineage>
</organism>
<dbReference type="AlphaFoldDB" id="A0A6J7K343"/>
<feature type="domain" description="M23ase beta-sheet core" evidence="1">
    <location>
        <begin position="51"/>
        <end position="146"/>
    </location>
</feature>
<name>A0A6J7K343_9ZZZZ</name>